<evidence type="ECO:0000256" key="1">
    <source>
        <dbReference type="SAM" id="MobiDB-lite"/>
    </source>
</evidence>
<sequence>MKILGCSKSLLPSSKSIRYILPTLSFTALLIVCSSPVWAQFGGGGGGGDSGSQPPQPGPLPQATVTPLPSDAPAPWGTDPATIPGATISDTITGNGFLQETVSLQNGNSFFFQNITTTDFSVASYVKRTEGANNDPTGNIIFNQVLKDPAWGLTDHSFINGFKQPIQLHFDIVESKVAALSGGFNQMDMFFRQQPFLDTATGRVRVRQDIGVWITGFNGVHGDDVTESENFTLGAGDLSHVIARSIGSGGDDDGGFGGRDGDGGPIDFWNDLTVVKVVDPVTNQIVSFSRCNDFGDPTGRLEGEFRDDAGRRGGCNATRSSGSGRPPIPNHDSDSFQLTPIWWDRWGGPGSGELNSGINTTFPDGSGSNGGDGDGRR</sequence>
<accession>A0A7X6DPD6</accession>
<feature type="region of interest" description="Disordered" evidence="1">
    <location>
        <begin position="43"/>
        <end position="82"/>
    </location>
</feature>
<feature type="compositionally biased region" description="Gly residues" evidence="1">
    <location>
        <begin position="367"/>
        <end position="377"/>
    </location>
</feature>
<keyword evidence="3" id="KW-1185">Reference proteome</keyword>
<name>A0A7X6DPD6_9BACT</name>
<feature type="region of interest" description="Disordered" evidence="1">
    <location>
        <begin position="302"/>
        <end position="377"/>
    </location>
</feature>
<feature type="compositionally biased region" description="Basic and acidic residues" evidence="1">
    <location>
        <begin position="302"/>
        <end position="311"/>
    </location>
</feature>
<dbReference type="RefSeq" id="WP_168059120.1">
    <property type="nucleotide sequence ID" value="NZ_VTOW01000001.1"/>
</dbReference>
<evidence type="ECO:0000313" key="3">
    <source>
        <dbReference type="Proteomes" id="UP000534783"/>
    </source>
</evidence>
<proteinExistence type="predicted"/>
<dbReference type="Proteomes" id="UP000534783">
    <property type="component" value="Unassembled WGS sequence"/>
</dbReference>
<dbReference type="EMBL" id="VTOW01000001">
    <property type="protein sequence ID" value="NKE70890.1"/>
    <property type="molecule type" value="Genomic_DNA"/>
</dbReference>
<evidence type="ECO:0000313" key="2">
    <source>
        <dbReference type="EMBL" id="NKE70890.1"/>
    </source>
</evidence>
<dbReference type="AlphaFoldDB" id="A0A7X6DPD6"/>
<comment type="caution">
    <text evidence="2">The sequence shown here is derived from an EMBL/GenBank/DDBJ whole genome shotgun (WGS) entry which is preliminary data.</text>
</comment>
<protein>
    <submittedName>
        <fullName evidence="2">Uncharacterized protein</fullName>
    </submittedName>
</protein>
<feature type="compositionally biased region" description="Polar residues" evidence="1">
    <location>
        <begin position="353"/>
        <end position="363"/>
    </location>
</feature>
<reference evidence="2 3" key="1">
    <citation type="journal article" date="2020" name="Nature">
        <title>Bacterial chemolithoautotrophy via manganese oxidation.</title>
        <authorList>
            <person name="Yu H."/>
            <person name="Leadbetter J.R."/>
        </authorList>
    </citation>
    <scope>NUCLEOTIDE SEQUENCE [LARGE SCALE GENOMIC DNA]</scope>
    <source>
        <strain evidence="2 3">Mn-1</strain>
    </source>
</reference>
<organism evidence="2 3">
    <name type="scientific">Candidatus Manganitrophus noduliformans</name>
    <dbReference type="NCBI Taxonomy" id="2606439"/>
    <lineage>
        <taxon>Bacteria</taxon>
        <taxon>Pseudomonadati</taxon>
        <taxon>Nitrospirota</taxon>
        <taxon>Nitrospiria</taxon>
        <taxon>Candidatus Troglogloeales</taxon>
        <taxon>Candidatus Manganitrophaceae</taxon>
        <taxon>Candidatus Manganitrophus</taxon>
    </lineage>
</organism>
<gene>
    <name evidence="2" type="ORF">MNODULE_09080</name>
</gene>